<protein>
    <submittedName>
        <fullName evidence="3">Uncharacterized protein</fullName>
    </submittedName>
</protein>
<dbReference type="KEGG" id="czh:H9X71_13520"/>
<proteinExistence type="predicted"/>
<keyword evidence="2" id="KW-1133">Transmembrane helix</keyword>
<organism evidence="3 4">
    <name type="scientific">Clavibacter zhangzhiyongii</name>
    <dbReference type="NCBI Taxonomy" id="2768071"/>
    <lineage>
        <taxon>Bacteria</taxon>
        <taxon>Bacillati</taxon>
        <taxon>Actinomycetota</taxon>
        <taxon>Actinomycetes</taxon>
        <taxon>Micrococcales</taxon>
        <taxon>Microbacteriaceae</taxon>
        <taxon>Clavibacter</taxon>
    </lineage>
</organism>
<sequence>MATRNPRRPAASPAVRVAFAAASGAYLVNCAIGIGAAARILPPRPELRLHHRAYLLTSALTVVALSAALWAPAPGRAAARRAARALAPALLPLAALPAAGTRTRRHPAVALTAAPWYAWGTLTAWRDPWSSSTSCAPGRPPTAPSSPTR</sequence>
<keyword evidence="4" id="KW-1185">Reference proteome</keyword>
<feature type="transmembrane region" description="Helical" evidence="2">
    <location>
        <begin position="17"/>
        <end position="41"/>
    </location>
</feature>
<feature type="compositionally biased region" description="Pro residues" evidence="1">
    <location>
        <begin position="138"/>
        <end position="149"/>
    </location>
</feature>
<gene>
    <name evidence="3" type="ORF">H9X71_13520</name>
</gene>
<name>A0A7L7Z6A3_9MICO</name>
<keyword evidence="2" id="KW-0472">Membrane</keyword>
<accession>A0A7L7Z6A3</accession>
<dbReference type="Proteomes" id="UP000516660">
    <property type="component" value="Chromosome"/>
</dbReference>
<evidence type="ECO:0000313" key="4">
    <source>
        <dbReference type="Proteomes" id="UP000516660"/>
    </source>
</evidence>
<evidence type="ECO:0000313" key="3">
    <source>
        <dbReference type="EMBL" id="QOD45313.1"/>
    </source>
</evidence>
<feature type="transmembrane region" description="Helical" evidence="2">
    <location>
        <begin position="53"/>
        <end position="71"/>
    </location>
</feature>
<keyword evidence="2" id="KW-0812">Transmembrane</keyword>
<evidence type="ECO:0000256" key="1">
    <source>
        <dbReference type="SAM" id="MobiDB-lite"/>
    </source>
</evidence>
<dbReference type="AlphaFoldDB" id="A0A7L7Z6A3"/>
<evidence type="ECO:0000256" key="2">
    <source>
        <dbReference type="SAM" id="Phobius"/>
    </source>
</evidence>
<reference evidence="3 4" key="1">
    <citation type="submission" date="2020-08" db="EMBL/GenBank/DDBJ databases">
        <title>Description of Clavibacter zhangzhiyonge sp. nov., a phytopathogenic actinobacterium isolated from barley seeds, causing leaf brown spot and decline.</title>
        <authorList>
            <person name="Tian Q."/>
            <person name="Chuan J."/>
            <person name="Zhao W."/>
            <person name="Li X."/>
        </authorList>
    </citation>
    <scope>NUCLEOTIDE SEQUENCE [LARGE SCALE GENOMIC DNA]</scope>
    <source>
        <strain evidence="3 4">DM1</strain>
    </source>
</reference>
<dbReference type="EMBL" id="CP061274">
    <property type="protein sequence ID" value="QOD45313.1"/>
    <property type="molecule type" value="Genomic_DNA"/>
</dbReference>
<feature type="region of interest" description="Disordered" evidence="1">
    <location>
        <begin position="130"/>
        <end position="149"/>
    </location>
</feature>